<name>A0A1M5MSM6_9BURK</name>
<dbReference type="InterPro" id="IPR005625">
    <property type="entry name" value="PepSY-ass_TM"/>
</dbReference>
<dbReference type="EMBL" id="FQXE01000001">
    <property type="protein sequence ID" value="SHG80236.1"/>
    <property type="molecule type" value="Genomic_DNA"/>
</dbReference>
<dbReference type="STRING" id="658167.SAMN04488135_101308"/>
<organism evidence="2 3">
    <name type="scientific">Pollutimonas bauzanensis</name>
    <dbReference type="NCBI Taxonomy" id="658167"/>
    <lineage>
        <taxon>Bacteria</taxon>
        <taxon>Pseudomonadati</taxon>
        <taxon>Pseudomonadota</taxon>
        <taxon>Betaproteobacteria</taxon>
        <taxon>Burkholderiales</taxon>
        <taxon>Alcaligenaceae</taxon>
        <taxon>Pollutimonas</taxon>
    </lineage>
</organism>
<feature type="transmembrane region" description="Helical" evidence="1">
    <location>
        <begin position="12"/>
        <end position="36"/>
    </location>
</feature>
<sequence>MRLPSRRLLLELHGGAGALFGVLLFVLLFSGSWTLAHEALQEWARPPAISLREEPLPVARLLEVARDQGIDTDDVSILLPGAGQAGVTFCEPRGGCRLTLDRFTGQALPSLASLDILKDLHKSLFSGFPGRVLVSLFGIVLLILCVAGLLLHSRRWRDLLRWRRNRGLRLSLFDLHGLIGMWAFPWLLMFAVTGAFSGLGALGTLLLSPVAYPQAPRQAFVDLLGAPPPAASGQPVIYSIDIDRLLADDARRAPDFTVQQLKFNHWGDREASVELGGVRHGLPSTVNFERHLYRLADGRLLVTGSSAHHGFWTRAFIAIQPLHFGQYLWLGSGWAATLRGLHLGMGLAACLLCASGLFLWGQRRAANPRWNAVVLPRMAEGVCGGLTVAAASLLLSLQALPPQLRAGSWPGWLLWGAWAGSLLLALVLPRPWRPLPILLLLAGLACVLAVGLHLYAWLAAGQWPPLVADLSLLVCALLLCRPTWWLTRAPVARRHPLPCLTEDSHA</sequence>
<feature type="transmembrane region" description="Helical" evidence="1">
    <location>
        <begin position="172"/>
        <end position="196"/>
    </location>
</feature>
<evidence type="ECO:0000256" key="1">
    <source>
        <dbReference type="SAM" id="Phobius"/>
    </source>
</evidence>
<keyword evidence="1" id="KW-0812">Transmembrane</keyword>
<dbReference type="OrthoDB" id="9033043at2"/>
<gene>
    <name evidence="2" type="ORF">SAMN04488135_101308</name>
</gene>
<feature type="transmembrane region" description="Helical" evidence="1">
    <location>
        <begin position="132"/>
        <end position="151"/>
    </location>
</feature>
<feature type="transmembrane region" description="Helical" evidence="1">
    <location>
        <begin position="435"/>
        <end position="458"/>
    </location>
</feature>
<dbReference type="PANTHER" id="PTHR34219:SF3">
    <property type="entry name" value="BLL7967 PROTEIN"/>
    <property type="match status" value="1"/>
</dbReference>
<keyword evidence="1" id="KW-1133">Transmembrane helix</keyword>
<evidence type="ECO:0000313" key="2">
    <source>
        <dbReference type="EMBL" id="SHG80236.1"/>
    </source>
</evidence>
<dbReference type="RefSeq" id="WP_073101292.1">
    <property type="nucleotide sequence ID" value="NZ_FQXE01000001.1"/>
</dbReference>
<accession>A0A1M5MSM6</accession>
<dbReference type="Proteomes" id="UP000184226">
    <property type="component" value="Unassembled WGS sequence"/>
</dbReference>
<evidence type="ECO:0000313" key="3">
    <source>
        <dbReference type="Proteomes" id="UP000184226"/>
    </source>
</evidence>
<proteinExistence type="predicted"/>
<feature type="transmembrane region" description="Helical" evidence="1">
    <location>
        <begin position="381"/>
        <end position="400"/>
    </location>
</feature>
<dbReference type="AlphaFoldDB" id="A0A1M5MSM6"/>
<protein>
    <submittedName>
        <fullName evidence="2">Uncharacterized iron-regulated membrane protein</fullName>
    </submittedName>
</protein>
<feature type="transmembrane region" description="Helical" evidence="1">
    <location>
        <begin position="470"/>
        <end position="487"/>
    </location>
</feature>
<keyword evidence="3" id="KW-1185">Reference proteome</keyword>
<dbReference type="Pfam" id="PF03929">
    <property type="entry name" value="PepSY_TM"/>
    <property type="match status" value="1"/>
</dbReference>
<dbReference type="PANTHER" id="PTHR34219">
    <property type="entry name" value="IRON-REGULATED INNER MEMBRANE PROTEIN-RELATED"/>
    <property type="match status" value="1"/>
</dbReference>
<reference evidence="2 3" key="1">
    <citation type="submission" date="2016-11" db="EMBL/GenBank/DDBJ databases">
        <authorList>
            <person name="Jaros S."/>
            <person name="Januszkiewicz K."/>
            <person name="Wedrychowicz H."/>
        </authorList>
    </citation>
    <scope>NUCLEOTIDE SEQUENCE [LARGE SCALE GENOMIC DNA]</scope>
    <source>
        <strain evidence="2 3">CGMCC 1.10190</strain>
    </source>
</reference>
<keyword evidence="1" id="KW-0472">Membrane</keyword>
<feature type="transmembrane region" description="Helical" evidence="1">
    <location>
        <begin position="340"/>
        <end position="360"/>
    </location>
</feature>
<feature type="transmembrane region" description="Helical" evidence="1">
    <location>
        <begin position="412"/>
        <end position="428"/>
    </location>
</feature>